<evidence type="ECO:0000256" key="5">
    <source>
        <dbReference type="ARBA" id="ARBA00022801"/>
    </source>
</evidence>
<evidence type="ECO:0000256" key="6">
    <source>
        <dbReference type="RuleBase" id="RU366067"/>
    </source>
</evidence>
<keyword evidence="5 6" id="KW-0378">Hydrolase</keyword>
<gene>
    <name evidence="7" type="ORF">ACFO3Q_16715</name>
</gene>
<organism evidence="7 8">
    <name type="scientific">Coralloluteibacterium thermophilum</name>
    <dbReference type="NCBI Taxonomy" id="2707049"/>
    <lineage>
        <taxon>Bacteria</taxon>
        <taxon>Pseudomonadati</taxon>
        <taxon>Pseudomonadota</taxon>
        <taxon>Gammaproteobacteria</taxon>
        <taxon>Lysobacterales</taxon>
        <taxon>Lysobacteraceae</taxon>
        <taxon>Coralloluteibacterium</taxon>
    </lineage>
</organism>
<dbReference type="InterPro" id="IPR043504">
    <property type="entry name" value="Peptidase_S1_PA_chymotrypsin"/>
</dbReference>
<keyword evidence="4 6" id="KW-0732">Signal</keyword>
<sequence length="726" mass="79410">MTLRFHPLAAALVAGLVFLPARAGAVEGMWVPQQLPEIAGPLREAGLTLPPEQLTDLTAHPMAAVVSLGGCTASFVSPEGLVVTNHHCAYGSLQLNSTPERDLTTEGFDAPTLADEISGGPNARIYVTESITDVTDQVRAAQADARDGAARQAATEALQKRMVAECEQGGGYRCTVYAFFGGLEYRLFRQMEIKDVRVVYAPPAGIGAYGGDIDNWMWPRHTGDFTFLRAYVDKDGRPVPYAEDNVPYRPKHWLRIGEEGLEAGDFAMVAGYPGRTFRYALADEFEHTQGWTYPAGIESYRAQLDIIEAAGRADRDVEIKYAAQVKGLNNYLKNMTGQLEGFEKADAMAAKRRDEAAVLDWLRGQGRQGRPALQAYERLRAAHAAERATRERDLVVNGVLNTGLISTANRLVRASIEKAKPDAERASGYQVRDAAAFRGNLEQMDRRYDAGVDRQLLAYWLGRYVQLPADQRVPAIDAWLGGNDAAAVERALDGLYAGTRLGDRAIRLGWIDADFERIQTSGDAALRLAVALSPYLLEREAQAKAASGEDMRDRPLFLQAVIDYNRSEGRAVYPDANSSLRITFGNVTGYSPAPGVVHQPFTRLEEIADKHTGQDPFDAGQAQLDAIAAGRHGNRASAAQGTVPVNFLTDLDVTGGNSGSPTLNANGELVGLVFDMNWESVASNWVFNPELTRTIHVDIRYLLWVMEQVQPAPRLLEEMGVRGSEE</sequence>
<keyword evidence="3 6" id="KW-0645">Protease</keyword>
<dbReference type="InterPro" id="IPR019500">
    <property type="entry name" value="Pep_S46"/>
</dbReference>
<reference evidence="8" key="1">
    <citation type="journal article" date="2019" name="Int. J. Syst. Evol. Microbiol.">
        <title>The Global Catalogue of Microorganisms (GCM) 10K type strain sequencing project: providing services to taxonomists for standard genome sequencing and annotation.</title>
        <authorList>
            <consortium name="The Broad Institute Genomics Platform"/>
            <consortium name="The Broad Institute Genome Sequencing Center for Infectious Disease"/>
            <person name="Wu L."/>
            <person name="Ma J."/>
        </authorList>
    </citation>
    <scope>NUCLEOTIDE SEQUENCE [LARGE SCALE GENOMIC DNA]</scope>
    <source>
        <strain evidence="8">CGMCC 1.13574</strain>
    </source>
</reference>
<feature type="chain" id="PRO_5044967316" description="Dipeptidyl-peptidase" evidence="6">
    <location>
        <begin position="24"/>
        <end position="726"/>
    </location>
</feature>
<dbReference type="RefSeq" id="WP_377006031.1">
    <property type="nucleotide sequence ID" value="NZ_JBHSGG010000051.1"/>
</dbReference>
<dbReference type="PANTHER" id="PTHR38469:SF1">
    <property type="entry name" value="PERIPLASMIC PEPTIDASE SUBFAMILY S1B"/>
    <property type="match status" value="1"/>
</dbReference>
<evidence type="ECO:0000313" key="8">
    <source>
        <dbReference type="Proteomes" id="UP001595892"/>
    </source>
</evidence>
<accession>A0ABV9NTF5</accession>
<evidence type="ECO:0000256" key="1">
    <source>
        <dbReference type="ARBA" id="ARBA00010491"/>
    </source>
</evidence>
<dbReference type="Pfam" id="PF10459">
    <property type="entry name" value="Peptidase_S46"/>
    <property type="match status" value="1"/>
</dbReference>
<evidence type="ECO:0000256" key="4">
    <source>
        <dbReference type="ARBA" id="ARBA00022729"/>
    </source>
</evidence>
<evidence type="ECO:0000256" key="3">
    <source>
        <dbReference type="ARBA" id="ARBA00022670"/>
    </source>
</evidence>
<dbReference type="EC" id="3.4.14.-" evidence="6"/>
<protein>
    <recommendedName>
        <fullName evidence="6">Dipeptidyl-peptidase</fullName>
        <ecNumber evidence="6">3.4.14.-</ecNumber>
    </recommendedName>
</protein>
<dbReference type="Proteomes" id="UP001595892">
    <property type="component" value="Unassembled WGS sequence"/>
</dbReference>
<dbReference type="EMBL" id="JBHSGG010000051">
    <property type="protein sequence ID" value="MFC4729813.1"/>
    <property type="molecule type" value="Genomic_DNA"/>
</dbReference>
<feature type="signal peptide" evidence="6">
    <location>
        <begin position="1"/>
        <end position="23"/>
    </location>
</feature>
<dbReference type="InterPro" id="IPR009003">
    <property type="entry name" value="Peptidase_S1_PA"/>
</dbReference>
<comment type="similarity">
    <text evidence="1 6">Belongs to the peptidase S46 family.</text>
</comment>
<keyword evidence="6" id="KW-0720">Serine protease</keyword>
<comment type="function">
    <text evidence="6">Catalyzes the removal of dipeptides from the N-terminus of oligopeptides.</text>
</comment>
<evidence type="ECO:0000256" key="2">
    <source>
        <dbReference type="ARBA" id="ARBA00022438"/>
    </source>
</evidence>
<evidence type="ECO:0000313" key="7">
    <source>
        <dbReference type="EMBL" id="MFC4729813.1"/>
    </source>
</evidence>
<name>A0ABV9NTF5_9GAMM</name>
<keyword evidence="8" id="KW-1185">Reference proteome</keyword>
<dbReference type="SUPFAM" id="SSF50494">
    <property type="entry name" value="Trypsin-like serine proteases"/>
    <property type="match status" value="1"/>
</dbReference>
<keyword evidence="2 6" id="KW-0031">Aminopeptidase</keyword>
<comment type="caution">
    <text evidence="7">The sequence shown here is derived from an EMBL/GenBank/DDBJ whole genome shotgun (WGS) entry which is preliminary data.</text>
</comment>
<dbReference type="PANTHER" id="PTHR38469">
    <property type="entry name" value="PERIPLASMIC PEPTIDASE SUBFAMILY S1B"/>
    <property type="match status" value="1"/>
</dbReference>
<dbReference type="Gene3D" id="2.40.10.10">
    <property type="entry name" value="Trypsin-like serine proteases"/>
    <property type="match status" value="1"/>
</dbReference>
<proteinExistence type="inferred from homology"/>